<dbReference type="Gene3D" id="1.10.10.60">
    <property type="entry name" value="Homeodomain-like"/>
    <property type="match status" value="2"/>
</dbReference>
<dbReference type="PANTHER" id="PTHR43280:SF2">
    <property type="entry name" value="HTH-TYPE TRANSCRIPTIONAL REGULATOR EXSA"/>
    <property type="match status" value="1"/>
</dbReference>
<dbReference type="eggNOG" id="COG2207">
    <property type="taxonomic scope" value="Bacteria"/>
</dbReference>
<keyword evidence="8" id="KW-1185">Reference proteome</keyword>
<dbReference type="InterPro" id="IPR020449">
    <property type="entry name" value="Tscrpt_reg_AraC-type_HTH"/>
</dbReference>
<dbReference type="PROSITE" id="PS00041">
    <property type="entry name" value="HTH_ARAC_FAMILY_1"/>
    <property type="match status" value="1"/>
</dbReference>
<evidence type="ECO:0000256" key="3">
    <source>
        <dbReference type="ARBA" id="ARBA00023163"/>
    </source>
</evidence>
<dbReference type="InterPro" id="IPR011006">
    <property type="entry name" value="CheY-like_superfamily"/>
</dbReference>
<name>L0ECR0_THECK</name>
<evidence type="ECO:0000259" key="6">
    <source>
        <dbReference type="PROSITE" id="PS50110"/>
    </source>
</evidence>
<dbReference type="SUPFAM" id="SSF52172">
    <property type="entry name" value="CheY-like"/>
    <property type="match status" value="1"/>
</dbReference>
<dbReference type="GO" id="GO:0043565">
    <property type="term" value="F:sequence-specific DNA binding"/>
    <property type="evidence" value="ECO:0007669"/>
    <property type="project" value="InterPro"/>
</dbReference>
<dbReference type="Pfam" id="PF00072">
    <property type="entry name" value="Response_reg"/>
    <property type="match status" value="1"/>
</dbReference>
<evidence type="ECO:0000256" key="2">
    <source>
        <dbReference type="ARBA" id="ARBA00023125"/>
    </source>
</evidence>
<dbReference type="PROSITE" id="PS50110">
    <property type="entry name" value="RESPONSE_REGULATORY"/>
    <property type="match status" value="1"/>
</dbReference>
<dbReference type="KEGG" id="tco:Theco_1233"/>
<keyword evidence="2 7" id="KW-0238">DNA-binding</keyword>
<protein>
    <submittedName>
        <fullName evidence="7">Response regulator containing CheY-like receiver domain and AraC-type DNA-binding domain</fullName>
    </submittedName>
</protein>
<evidence type="ECO:0000259" key="5">
    <source>
        <dbReference type="PROSITE" id="PS01124"/>
    </source>
</evidence>
<dbReference type="Proteomes" id="UP000010795">
    <property type="component" value="Chromosome"/>
</dbReference>
<evidence type="ECO:0000313" key="7">
    <source>
        <dbReference type="EMBL" id="AGA57399.1"/>
    </source>
</evidence>
<dbReference type="eggNOG" id="COG4753">
    <property type="taxonomic scope" value="Bacteria"/>
</dbReference>
<dbReference type="SMART" id="SM00448">
    <property type="entry name" value="REC"/>
    <property type="match status" value="1"/>
</dbReference>
<accession>L0ECR0</accession>
<dbReference type="Gene3D" id="3.40.50.2300">
    <property type="match status" value="1"/>
</dbReference>
<feature type="modified residue" description="4-aspartylphosphate" evidence="4">
    <location>
        <position position="55"/>
    </location>
</feature>
<feature type="domain" description="HTH araC/xylS-type" evidence="5">
    <location>
        <begin position="264"/>
        <end position="362"/>
    </location>
</feature>
<dbReference type="PROSITE" id="PS01124">
    <property type="entry name" value="HTH_ARAC_FAMILY_2"/>
    <property type="match status" value="1"/>
</dbReference>
<dbReference type="InterPro" id="IPR001789">
    <property type="entry name" value="Sig_transdc_resp-reg_receiver"/>
</dbReference>
<keyword evidence="4" id="KW-0597">Phosphoprotein</keyword>
<dbReference type="Pfam" id="PF12833">
    <property type="entry name" value="HTH_18"/>
    <property type="match status" value="1"/>
</dbReference>
<keyword evidence="1" id="KW-0805">Transcription regulation</keyword>
<dbReference type="AlphaFoldDB" id="L0ECR0"/>
<dbReference type="GO" id="GO:0000160">
    <property type="term" value="P:phosphorelay signal transduction system"/>
    <property type="evidence" value="ECO:0007669"/>
    <property type="project" value="InterPro"/>
</dbReference>
<dbReference type="PRINTS" id="PR00032">
    <property type="entry name" value="HTHARAC"/>
</dbReference>
<dbReference type="RefSeq" id="WP_015254156.1">
    <property type="nucleotide sequence ID" value="NC_019897.1"/>
</dbReference>
<dbReference type="InterPro" id="IPR018062">
    <property type="entry name" value="HTH_AraC-typ_CS"/>
</dbReference>
<gene>
    <name evidence="7" type="ordered locus">Theco_1233</name>
</gene>
<dbReference type="InterPro" id="IPR018060">
    <property type="entry name" value="HTH_AraC"/>
</dbReference>
<dbReference type="STRING" id="717605.Theco_1233"/>
<organism evidence="7 8">
    <name type="scientific">Thermobacillus composti (strain DSM 18247 / JCM 13945 / KWC4)</name>
    <dbReference type="NCBI Taxonomy" id="717605"/>
    <lineage>
        <taxon>Bacteria</taxon>
        <taxon>Bacillati</taxon>
        <taxon>Bacillota</taxon>
        <taxon>Bacilli</taxon>
        <taxon>Bacillales</taxon>
        <taxon>Paenibacillaceae</taxon>
        <taxon>Thermobacillus</taxon>
    </lineage>
</organism>
<dbReference type="PANTHER" id="PTHR43280">
    <property type="entry name" value="ARAC-FAMILY TRANSCRIPTIONAL REGULATOR"/>
    <property type="match status" value="1"/>
</dbReference>
<dbReference type="SUPFAM" id="SSF46689">
    <property type="entry name" value="Homeodomain-like"/>
    <property type="match status" value="2"/>
</dbReference>
<evidence type="ECO:0000313" key="8">
    <source>
        <dbReference type="Proteomes" id="UP000010795"/>
    </source>
</evidence>
<dbReference type="OrthoDB" id="1769137at2"/>
<feature type="domain" description="Response regulatory" evidence="6">
    <location>
        <begin position="3"/>
        <end position="120"/>
    </location>
</feature>
<evidence type="ECO:0000256" key="4">
    <source>
        <dbReference type="PROSITE-ProRule" id="PRU00169"/>
    </source>
</evidence>
<keyword evidence="3" id="KW-0804">Transcription</keyword>
<dbReference type="HOGENOM" id="CLU_000445_5_1_9"/>
<dbReference type="GO" id="GO:0003700">
    <property type="term" value="F:DNA-binding transcription factor activity"/>
    <property type="evidence" value="ECO:0007669"/>
    <property type="project" value="InterPro"/>
</dbReference>
<dbReference type="SMART" id="SM00342">
    <property type="entry name" value="HTH_ARAC"/>
    <property type="match status" value="1"/>
</dbReference>
<evidence type="ECO:0000256" key="1">
    <source>
        <dbReference type="ARBA" id="ARBA00023015"/>
    </source>
</evidence>
<proteinExistence type="predicted"/>
<dbReference type="InterPro" id="IPR009057">
    <property type="entry name" value="Homeodomain-like_sf"/>
</dbReference>
<reference evidence="8" key="1">
    <citation type="submission" date="2012-01" db="EMBL/GenBank/DDBJ databases">
        <title>Complete sequence of chromosome of Thermobacillus composti KWC4.</title>
        <authorList>
            <person name="Lucas S."/>
            <person name="Han J."/>
            <person name="Lapidus A."/>
            <person name="Cheng J.-F."/>
            <person name="Goodwin L."/>
            <person name="Pitluck S."/>
            <person name="Peters L."/>
            <person name="Ovchinnikova G."/>
            <person name="Teshima H."/>
            <person name="Detter J.C."/>
            <person name="Han C."/>
            <person name="Tapia R."/>
            <person name="Land M."/>
            <person name="Hauser L."/>
            <person name="Kyrpides N."/>
            <person name="Ivanova N."/>
            <person name="Pagani I."/>
            <person name="Anderson I."/>
            <person name="Woyke T."/>
        </authorList>
    </citation>
    <scope>NUCLEOTIDE SEQUENCE [LARGE SCALE GENOMIC DNA]</scope>
    <source>
        <strain evidence="8">DSM 18247 / JCM 13945 / KWC4</strain>
    </source>
</reference>
<dbReference type="EMBL" id="CP003255">
    <property type="protein sequence ID" value="AGA57399.1"/>
    <property type="molecule type" value="Genomic_DNA"/>
</dbReference>
<sequence length="365" mass="41781">MKRILIVDDEPIIRLSLAKKAGECDPSAVVAGVASDGREALDWLENHYADLCITDVKMPVMNGLELIRAIRERHPWMGCIVVSSYDDFDFVKRSLELDVIDYVLKPVDSDELKNVMAKAFAELEGSRRDEAARLLIGKIPLHRDMLDRWEQTLDAMLAEQVPLLIVDTLAMMEQWTVGRLHLLPELAGGWLDVVHETLLKEARGVPEREPDVPENIRTAFETLSLDRIRTWFRLCAAGVLEQGGCRLIEQIAKQRSLKGSRLATQVKEYVDRHYAERITLQDVADALCISRTYLASQFKQETGMTFLNYLVSVRMERARELLLNTPMKVYEITMSVGYENTIHFSKLFKEYYGLNPMEYKKRMGG</sequence>
<dbReference type="CDD" id="cd17536">
    <property type="entry name" value="REC_YesN-like"/>
    <property type="match status" value="1"/>
</dbReference>